<dbReference type="Proteomes" id="UP000789375">
    <property type="component" value="Unassembled WGS sequence"/>
</dbReference>
<feature type="region of interest" description="Disordered" evidence="2">
    <location>
        <begin position="35"/>
        <end position="70"/>
    </location>
</feature>
<proteinExistence type="predicted"/>
<feature type="compositionally biased region" description="Polar residues" evidence="2">
    <location>
        <begin position="35"/>
        <end position="50"/>
    </location>
</feature>
<dbReference type="EMBL" id="CAJVPP010006102">
    <property type="protein sequence ID" value="CAG8673988.1"/>
    <property type="molecule type" value="Genomic_DNA"/>
</dbReference>
<keyword evidence="4" id="KW-1185">Reference proteome</keyword>
<evidence type="ECO:0000256" key="2">
    <source>
        <dbReference type="SAM" id="MobiDB-lite"/>
    </source>
</evidence>
<name>A0A9N9EGH0_FUNMO</name>
<gene>
    <name evidence="3" type="ORF">FMOSSE_LOCUS12555</name>
</gene>
<organism evidence="3 4">
    <name type="scientific">Funneliformis mosseae</name>
    <name type="common">Endomycorrhizal fungus</name>
    <name type="synonym">Glomus mosseae</name>
    <dbReference type="NCBI Taxonomy" id="27381"/>
    <lineage>
        <taxon>Eukaryota</taxon>
        <taxon>Fungi</taxon>
        <taxon>Fungi incertae sedis</taxon>
        <taxon>Mucoromycota</taxon>
        <taxon>Glomeromycotina</taxon>
        <taxon>Glomeromycetes</taxon>
        <taxon>Glomerales</taxon>
        <taxon>Glomeraceae</taxon>
        <taxon>Funneliformis</taxon>
    </lineage>
</organism>
<evidence type="ECO:0000256" key="1">
    <source>
        <dbReference type="SAM" id="Coils"/>
    </source>
</evidence>
<protein>
    <submittedName>
        <fullName evidence="3">2903_t:CDS:1</fullName>
    </submittedName>
</protein>
<reference evidence="3" key="1">
    <citation type="submission" date="2021-06" db="EMBL/GenBank/DDBJ databases">
        <authorList>
            <person name="Kallberg Y."/>
            <person name="Tangrot J."/>
            <person name="Rosling A."/>
        </authorList>
    </citation>
    <scope>NUCLEOTIDE SEQUENCE</scope>
    <source>
        <strain evidence="3">87-6 pot B 2015</strain>
    </source>
</reference>
<evidence type="ECO:0000313" key="3">
    <source>
        <dbReference type="EMBL" id="CAG8673988.1"/>
    </source>
</evidence>
<dbReference type="AlphaFoldDB" id="A0A9N9EGH0"/>
<accession>A0A9N9EGH0</accession>
<sequence length="301" mass="35259">MEFELFGRRLKADVQRQRQQKSTKKNKITSYVMTVDSPTSQRVTTNTTTDAKPGEAFDDFTNGSKSESKDSLKAQELNRLKSDLNVTYLKQEIEELNDFKINFMLVFESFEQTKAELKELKIKFKQNEFENDRLLAEKLQFDEKTFTEQDLYDHPLSYNNFIENSDDDYNRSKPQLPQGEKYSASQDEVTDLCPQPSNFQQEYISRQTTPFDTNVQGFARNYDLEIARQEQDGILPLESSPVQRNSGVPHSFLFKRIDYLWLFEMRNQSCNVTCLLWISGRIKGKRMTAYEYVAVHPFKLS</sequence>
<comment type="caution">
    <text evidence="3">The sequence shown here is derived from an EMBL/GenBank/DDBJ whole genome shotgun (WGS) entry which is preliminary data.</text>
</comment>
<keyword evidence="1" id="KW-0175">Coiled coil</keyword>
<feature type="coiled-coil region" evidence="1">
    <location>
        <begin position="110"/>
        <end position="137"/>
    </location>
</feature>
<evidence type="ECO:0000313" key="4">
    <source>
        <dbReference type="Proteomes" id="UP000789375"/>
    </source>
</evidence>